<dbReference type="Proteomes" id="UP001243420">
    <property type="component" value="Chromosome"/>
</dbReference>
<reference evidence="2 3" key="1">
    <citation type="submission" date="2023-04" db="EMBL/GenBank/DDBJ databases">
        <title>Jannaschia ovalis sp. nov., a marine bacterium isolated from sea tidal flat.</title>
        <authorList>
            <person name="Kwon D.Y."/>
            <person name="Kim J.-J."/>
        </authorList>
    </citation>
    <scope>NUCLEOTIDE SEQUENCE [LARGE SCALE GENOMIC DNA]</scope>
    <source>
        <strain evidence="2 3">GRR-S6-38</strain>
    </source>
</reference>
<keyword evidence="3" id="KW-1185">Reference proteome</keyword>
<organism evidence="2 3">
    <name type="scientific">Jannaschia ovalis</name>
    <dbReference type="NCBI Taxonomy" id="3038773"/>
    <lineage>
        <taxon>Bacteria</taxon>
        <taxon>Pseudomonadati</taxon>
        <taxon>Pseudomonadota</taxon>
        <taxon>Alphaproteobacteria</taxon>
        <taxon>Rhodobacterales</taxon>
        <taxon>Roseobacteraceae</taxon>
        <taxon>Jannaschia</taxon>
    </lineage>
</organism>
<accession>A0ABY8LDQ7</accession>
<name>A0ABY8LDQ7_9RHOB</name>
<keyword evidence="1" id="KW-0472">Membrane</keyword>
<evidence type="ECO:0000313" key="2">
    <source>
        <dbReference type="EMBL" id="WGH79432.1"/>
    </source>
</evidence>
<protein>
    <submittedName>
        <fullName evidence="2">Uncharacterized protein</fullName>
    </submittedName>
</protein>
<feature type="transmembrane region" description="Helical" evidence="1">
    <location>
        <begin position="6"/>
        <end position="25"/>
    </location>
</feature>
<dbReference type="EMBL" id="CP122537">
    <property type="protein sequence ID" value="WGH79432.1"/>
    <property type="molecule type" value="Genomic_DNA"/>
</dbReference>
<proteinExistence type="predicted"/>
<keyword evidence="1" id="KW-0812">Transmembrane</keyword>
<dbReference type="RefSeq" id="WP_279966292.1">
    <property type="nucleotide sequence ID" value="NZ_CP122537.1"/>
</dbReference>
<gene>
    <name evidence="2" type="ORF">P8627_03970</name>
</gene>
<sequence>MPLPDLPAILALLGTAAIVLMPLCLPPPKRRGAPARPTRRAER</sequence>
<keyword evidence="1" id="KW-1133">Transmembrane helix</keyword>
<evidence type="ECO:0000313" key="3">
    <source>
        <dbReference type="Proteomes" id="UP001243420"/>
    </source>
</evidence>
<evidence type="ECO:0000256" key="1">
    <source>
        <dbReference type="SAM" id="Phobius"/>
    </source>
</evidence>